<proteinExistence type="predicted"/>
<organism evidence="4 5">
    <name type="scientific">Biomphalaria glabrata</name>
    <name type="common">Bloodfluke planorb</name>
    <name type="synonym">Freshwater snail</name>
    <dbReference type="NCBI Taxonomy" id="6526"/>
    <lineage>
        <taxon>Eukaryota</taxon>
        <taxon>Metazoa</taxon>
        <taxon>Spiralia</taxon>
        <taxon>Lophotrochozoa</taxon>
        <taxon>Mollusca</taxon>
        <taxon>Gastropoda</taxon>
        <taxon>Heterobranchia</taxon>
        <taxon>Euthyneura</taxon>
        <taxon>Panpulmonata</taxon>
        <taxon>Hygrophila</taxon>
        <taxon>Lymnaeoidea</taxon>
        <taxon>Planorbidae</taxon>
        <taxon>Biomphalaria</taxon>
    </lineage>
</organism>
<keyword evidence="2" id="KW-0472">Membrane</keyword>
<feature type="compositionally biased region" description="Low complexity" evidence="1">
    <location>
        <begin position="515"/>
        <end position="531"/>
    </location>
</feature>
<feature type="compositionally biased region" description="Polar residues" evidence="1">
    <location>
        <begin position="348"/>
        <end position="365"/>
    </location>
</feature>
<feature type="compositionally biased region" description="Polar residues" evidence="1">
    <location>
        <begin position="458"/>
        <end position="477"/>
    </location>
</feature>
<evidence type="ECO:0000256" key="3">
    <source>
        <dbReference type="SAM" id="SignalP"/>
    </source>
</evidence>
<gene>
    <name evidence="5" type="primary">LOC106070506</name>
</gene>
<reference evidence="5" key="1">
    <citation type="submission" date="2025-08" db="UniProtKB">
        <authorList>
            <consortium name="RefSeq"/>
        </authorList>
    </citation>
    <scope>IDENTIFICATION</scope>
</reference>
<feature type="signal peptide" evidence="3">
    <location>
        <begin position="1"/>
        <end position="19"/>
    </location>
</feature>
<evidence type="ECO:0000256" key="1">
    <source>
        <dbReference type="SAM" id="MobiDB-lite"/>
    </source>
</evidence>
<feature type="region of interest" description="Disordered" evidence="1">
    <location>
        <begin position="344"/>
        <end position="365"/>
    </location>
</feature>
<evidence type="ECO:0000313" key="4">
    <source>
        <dbReference type="Proteomes" id="UP001165740"/>
    </source>
</evidence>
<name>A0A9W3AMQ7_BIOGL</name>
<feature type="region of interest" description="Disordered" evidence="1">
    <location>
        <begin position="748"/>
        <end position="768"/>
    </location>
</feature>
<dbReference type="OrthoDB" id="6130915at2759"/>
<sequence>MFSWATALVFLGVLLPAEFRNEEKECDPVLRSVRMEVSPLMVHSLCRDAGNVTLVISCEQSVWTERVQGFCNSFDLNIGEAIMNRALRSDSVTLYLMKLDQTLDAARVVILTSDEVHHYRISVWGHHNTRFVLTVENVCLESRLEKQNDVIRPNNKITTSKTLPVNETILKLTDNVDQPLPEYSRSNNLPPEEQSLKDGVFTKPSSSRVRGGIKLNTHRSSFSTLGNFPTSIFSRPSTLAPRPNGLDYRANKLVRPPSSQQARDYLNKVADKRNGSPELEKLEWLENKKVEFERKMDYYQNVYPSGENISDYGDYSTEALDPGAKQTVVAQEVVDFSQVTRKVESNNEKTPATYDNSELSGTSKNTVQSVTSGSLINQVLNNVSVNENYPPASDTKENVFIAGKLANILLPSSLDEGITNKPQRETVNVSGSFPLFLVPSDVESVNDRELVPGEYTIISPSPSLTSDEVSSQSNDVTSPGGREIHDNASSLSTAVPEISVSTSILTYASSSLANATSPVATTPVSTSPVATDVRSSESDTFQSTQGYVSSSTYTSDSTTESQASSQASSTPTSATTTTLTSPQSTSTSAPPSTTETDNPQTTTGTTPSTATISTSTTIATTAPQTTKESNTPPITSANTFTSTATTTTSTATTTHAPPIAEATTSSSAATTATASSATTKTSASTITTLNTTFSSSRIMTTVSSTLTPAVTIATSTTKPASTTANMTPSSTTSNAVNFTFLLTLPSFPGNPNPVKRPTTASSTDETSKDDDALWPVIIALVLGIPALVVVGIAVTVIHRRRRPNPQKVFGMKALRSVNSTPRLSATSTAIRTTLRLSTTSVDV</sequence>
<keyword evidence="3" id="KW-0732">Signal</keyword>
<feature type="region of interest" description="Disordered" evidence="1">
    <location>
        <begin position="514"/>
        <end position="681"/>
    </location>
</feature>
<feature type="compositionally biased region" description="Low complexity" evidence="1">
    <location>
        <begin position="635"/>
        <end position="681"/>
    </location>
</feature>
<accession>A0A9W3AMQ7</accession>
<feature type="region of interest" description="Disordered" evidence="1">
    <location>
        <begin position="180"/>
        <end position="210"/>
    </location>
</feature>
<evidence type="ECO:0000313" key="5">
    <source>
        <dbReference type="RefSeq" id="XP_055888484.1"/>
    </source>
</evidence>
<feature type="chain" id="PRO_5040868947" evidence="3">
    <location>
        <begin position="20"/>
        <end position="843"/>
    </location>
</feature>
<keyword evidence="2" id="KW-0812">Transmembrane</keyword>
<feature type="compositionally biased region" description="Low complexity" evidence="1">
    <location>
        <begin position="549"/>
        <end position="626"/>
    </location>
</feature>
<dbReference type="GeneID" id="106070506"/>
<keyword evidence="4" id="KW-1185">Reference proteome</keyword>
<evidence type="ECO:0000256" key="2">
    <source>
        <dbReference type="SAM" id="Phobius"/>
    </source>
</evidence>
<dbReference type="OMA" id="MESFRNF"/>
<dbReference type="RefSeq" id="XP_055888484.1">
    <property type="nucleotide sequence ID" value="XM_056032509.1"/>
</dbReference>
<dbReference type="AlphaFoldDB" id="A0A9W3AMQ7"/>
<feature type="region of interest" description="Disordered" evidence="1">
    <location>
        <begin position="455"/>
        <end position="490"/>
    </location>
</feature>
<keyword evidence="2" id="KW-1133">Transmembrane helix</keyword>
<dbReference type="Proteomes" id="UP001165740">
    <property type="component" value="Chromosome 1"/>
</dbReference>
<protein>
    <submittedName>
        <fullName evidence="5">Mucin-5AC-like isoform X1</fullName>
    </submittedName>
</protein>
<feature type="compositionally biased region" description="Polar residues" evidence="1">
    <location>
        <begin position="538"/>
        <end position="548"/>
    </location>
</feature>
<feature type="transmembrane region" description="Helical" evidence="2">
    <location>
        <begin position="772"/>
        <end position="797"/>
    </location>
</feature>